<protein>
    <submittedName>
        <fullName evidence="2">Uncharacterized protein</fullName>
    </submittedName>
</protein>
<dbReference type="Proteomes" id="UP001499987">
    <property type="component" value="Unassembled WGS sequence"/>
</dbReference>
<organism evidence="2 3">
    <name type="scientific">Kitasatospora arboriphila</name>
    <dbReference type="NCBI Taxonomy" id="258052"/>
    <lineage>
        <taxon>Bacteria</taxon>
        <taxon>Bacillati</taxon>
        <taxon>Actinomycetota</taxon>
        <taxon>Actinomycetes</taxon>
        <taxon>Kitasatosporales</taxon>
        <taxon>Streptomycetaceae</taxon>
        <taxon>Kitasatospora</taxon>
    </lineage>
</organism>
<sequence>MVELLSAAFPRWPIPYSSPPCPPPLGRWAPVRCAHPRTITAPEVSSVRTSYLVRGFAVERAARTAALRVRSVAFIVRPHGRYVRFPVAVPPGSHPVVPGDKENPARPSSWRCPPTVTGLSQRPGRPGTPLSHPPGRPNRRLRFPRPFSNHPGG</sequence>
<reference evidence="2 3" key="1">
    <citation type="journal article" date="2019" name="Int. J. Syst. Evol. Microbiol.">
        <title>The Global Catalogue of Microorganisms (GCM) 10K type strain sequencing project: providing services to taxonomists for standard genome sequencing and annotation.</title>
        <authorList>
            <consortium name="The Broad Institute Genomics Platform"/>
            <consortium name="The Broad Institute Genome Sequencing Center for Infectious Disease"/>
            <person name="Wu L."/>
            <person name="Ma J."/>
        </authorList>
    </citation>
    <scope>NUCLEOTIDE SEQUENCE [LARGE SCALE GENOMIC DNA]</scope>
    <source>
        <strain evidence="2 3">JCM 13002</strain>
    </source>
</reference>
<keyword evidence="3" id="KW-1185">Reference proteome</keyword>
<gene>
    <name evidence="2" type="ORF">GCM10009663_08690</name>
</gene>
<proteinExistence type="predicted"/>
<dbReference type="EMBL" id="BAAALD010000005">
    <property type="protein sequence ID" value="GAA1071617.1"/>
    <property type="molecule type" value="Genomic_DNA"/>
</dbReference>
<name>A0ABN1TD42_9ACTN</name>
<accession>A0ABN1TD42</accession>
<evidence type="ECO:0000256" key="1">
    <source>
        <dbReference type="SAM" id="MobiDB-lite"/>
    </source>
</evidence>
<evidence type="ECO:0000313" key="3">
    <source>
        <dbReference type="Proteomes" id="UP001499987"/>
    </source>
</evidence>
<feature type="region of interest" description="Disordered" evidence="1">
    <location>
        <begin position="91"/>
        <end position="153"/>
    </location>
</feature>
<comment type="caution">
    <text evidence="2">The sequence shown here is derived from an EMBL/GenBank/DDBJ whole genome shotgun (WGS) entry which is preliminary data.</text>
</comment>
<evidence type="ECO:0000313" key="2">
    <source>
        <dbReference type="EMBL" id="GAA1071617.1"/>
    </source>
</evidence>